<evidence type="ECO:0000259" key="9">
    <source>
        <dbReference type="Pfam" id="PF10502"/>
    </source>
</evidence>
<dbReference type="SUPFAM" id="SSF51306">
    <property type="entry name" value="LexA/Signal peptidase"/>
    <property type="match status" value="1"/>
</dbReference>
<evidence type="ECO:0000313" key="10">
    <source>
        <dbReference type="EMBL" id="TDL95459.1"/>
    </source>
</evidence>
<protein>
    <recommendedName>
        <fullName evidence="8">Signal peptidase I</fullName>
        <ecNumber evidence="8">3.4.21.89</ecNumber>
    </recommendedName>
</protein>
<dbReference type="PANTHER" id="PTHR43390:SF1">
    <property type="entry name" value="CHLOROPLAST PROCESSING PEPTIDASE"/>
    <property type="match status" value="1"/>
</dbReference>
<dbReference type="Proteomes" id="UP000295310">
    <property type="component" value="Unassembled WGS sequence"/>
</dbReference>
<dbReference type="GO" id="GO:0009003">
    <property type="term" value="F:signal peptidase activity"/>
    <property type="evidence" value="ECO:0007669"/>
    <property type="project" value="UniProtKB-EC"/>
</dbReference>
<dbReference type="EC" id="3.4.21.89" evidence="8"/>
<dbReference type="RefSeq" id="WP_133432373.1">
    <property type="nucleotide sequence ID" value="NZ_CP092172.1"/>
</dbReference>
<comment type="function">
    <text evidence="2">Essential for cell viability.</text>
</comment>
<dbReference type="InterPro" id="IPR036286">
    <property type="entry name" value="LexA/Signal_pep-like_sf"/>
</dbReference>
<dbReference type="GO" id="GO:0004252">
    <property type="term" value="F:serine-type endopeptidase activity"/>
    <property type="evidence" value="ECO:0007669"/>
    <property type="project" value="InterPro"/>
</dbReference>
<keyword evidence="8" id="KW-0812">Transmembrane</keyword>
<name>A0A4R6BCA3_9STAP</name>
<accession>A0A4R6BCA3</accession>
<evidence type="ECO:0000313" key="11">
    <source>
        <dbReference type="Proteomes" id="UP000295310"/>
    </source>
</evidence>
<evidence type="ECO:0000256" key="8">
    <source>
        <dbReference type="RuleBase" id="RU362042"/>
    </source>
</evidence>
<feature type="domain" description="Peptidase S26" evidence="9">
    <location>
        <begin position="2"/>
        <end position="151"/>
    </location>
</feature>
<keyword evidence="8" id="KW-1133">Transmembrane helix</keyword>
<comment type="similarity">
    <text evidence="4 8">Belongs to the peptidase S26 family.</text>
</comment>
<dbReference type="Pfam" id="PF10502">
    <property type="entry name" value="Peptidase_S26"/>
    <property type="match status" value="1"/>
</dbReference>
<dbReference type="PANTHER" id="PTHR43390">
    <property type="entry name" value="SIGNAL PEPTIDASE I"/>
    <property type="match status" value="1"/>
</dbReference>
<dbReference type="PRINTS" id="PR00727">
    <property type="entry name" value="LEADERPTASE"/>
</dbReference>
<dbReference type="InterPro" id="IPR019756">
    <property type="entry name" value="Pept_S26A_signal_pept_1_Ser-AS"/>
</dbReference>
<gene>
    <name evidence="10" type="primary">lepB</name>
    <name evidence="10" type="ORF">ERX27_08305</name>
</gene>
<dbReference type="OrthoDB" id="9802919at2"/>
<dbReference type="InterPro" id="IPR000223">
    <property type="entry name" value="Pept_S26A_signal_pept_1"/>
</dbReference>
<evidence type="ECO:0000256" key="1">
    <source>
        <dbReference type="ARBA" id="ARBA00000677"/>
    </source>
</evidence>
<dbReference type="NCBIfam" id="TIGR02227">
    <property type="entry name" value="sigpep_I_bact"/>
    <property type="match status" value="1"/>
</dbReference>
<evidence type="ECO:0000256" key="4">
    <source>
        <dbReference type="ARBA" id="ARBA00009370"/>
    </source>
</evidence>
<keyword evidence="6 8" id="KW-0378">Hydrolase</keyword>
<keyword evidence="5 8" id="KW-0645">Protease</keyword>
<evidence type="ECO:0000256" key="2">
    <source>
        <dbReference type="ARBA" id="ARBA00002312"/>
    </source>
</evidence>
<proteinExistence type="inferred from homology"/>
<dbReference type="InterPro" id="IPR019758">
    <property type="entry name" value="Pept_S26A_signal_pept_1_CS"/>
</dbReference>
<evidence type="ECO:0000256" key="6">
    <source>
        <dbReference type="ARBA" id="ARBA00022801"/>
    </source>
</evidence>
<dbReference type="PROSITE" id="PS00501">
    <property type="entry name" value="SPASE_I_1"/>
    <property type="match status" value="1"/>
</dbReference>
<dbReference type="EMBL" id="SCWA01000014">
    <property type="protein sequence ID" value="TDL95459.1"/>
    <property type="molecule type" value="Genomic_DNA"/>
</dbReference>
<keyword evidence="11" id="KW-1185">Reference proteome</keyword>
<dbReference type="GO" id="GO:0005886">
    <property type="term" value="C:plasma membrane"/>
    <property type="evidence" value="ECO:0007669"/>
    <property type="project" value="UniProtKB-SubCell"/>
</dbReference>
<dbReference type="PROSITE" id="PS00761">
    <property type="entry name" value="SPASE_I_3"/>
    <property type="match status" value="1"/>
</dbReference>
<dbReference type="CDD" id="cd06530">
    <property type="entry name" value="S26_SPase_I"/>
    <property type="match status" value="1"/>
</dbReference>
<feature type="active site" evidence="7">
    <location>
        <position position="32"/>
    </location>
</feature>
<dbReference type="InterPro" id="IPR019533">
    <property type="entry name" value="Peptidase_S26"/>
</dbReference>
<dbReference type="Gene3D" id="2.10.109.10">
    <property type="entry name" value="Umud Fragment, subunit A"/>
    <property type="match status" value="1"/>
</dbReference>
<evidence type="ECO:0000256" key="3">
    <source>
        <dbReference type="ARBA" id="ARBA00004401"/>
    </source>
</evidence>
<dbReference type="AlphaFoldDB" id="A0A4R6BCA3"/>
<organism evidence="10 11">
    <name type="scientific">Macrococcus brunensis</name>
    <dbReference type="NCBI Taxonomy" id="198483"/>
    <lineage>
        <taxon>Bacteria</taxon>
        <taxon>Bacillati</taxon>
        <taxon>Bacillota</taxon>
        <taxon>Bacilli</taxon>
        <taxon>Bacillales</taxon>
        <taxon>Staphylococcaceae</taxon>
        <taxon>Macrococcus</taxon>
    </lineage>
</organism>
<comment type="caution">
    <text evidence="10">The sequence shown here is derived from an EMBL/GenBank/DDBJ whole genome shotgun (WGS) entry which is preliminary data.</text>
</comment>
<feature type="transmembrane region" description="Helical" evidence="8">
    <location>
        <begin position="6"/>
        <end position="28"/>
    </location>
</feature>
<reference evidence="10 11" key="1">
    <citation type="submission" date="2019-01" db="EMBL/GenBank/DDBJ databases">
        <title>Draft genome sequences of the type strains of six Macrococcus species.</title>
        <authorList>
            <person name="Mazhar S."/>
            <person name="Altermann E."/>
            <person name="Hill C."/>
            <person name="Mcauliffe O."/>
        </authorList>
    </citation>
    <scope>NUCLEOTIDE SEQUENCE [LARGE SCALE GENOMIC DNA]</scope>
    <source>
        <strain evidence="10 11">CCM4811</strain>
    </source>
</reference>
<keyword evidence="8" id="KW-0472">Membrane</keyword>
<evidence type="ECO:0000256" key="7">
    <source>
        <dbReference type="PIRSR" id="PIRSR600223-1"/>
    </source>
</evidence>
<comment type="subcellular location">
    <subcellularLocation>
        <location evidence="3">Cell membrane</location>
        <topology evidence="3">Single-pass type II membrane protein</topology>
    </subcellularLocation>
    <subcellularLocation>
        <location evidence="8">Membrane</location>
        <topology evidence="8">Single-pass type II membrane protein</topology>
    </subcellularLocation>
</comment>
<sequence length="160" mass="18498">MKKWLWTIISFLIFLVIFRSFLLTSYIVDGQSMEPALPDGELAFVNVIGDVVKPVETHDIIFFKVNNQTFVKRVVATPHDYLSVHRQYLYVNGERYSKQRADYQDLLNINGQYGQVLPEKCYIVLGDNLKESVDSRTFGCVNENEIIGKVIGHFDLKFNE</sequence>
<feature type="active site" evidence="7">
    <location>
        <position position="72"/>
    </location>
</feature>
<evidence type="ECO:0000256" key="5">
    <source>
        <dbReference type="ARBA" id="ARBA00022670"/>
    </source>
</evidence>
<dbReference type="GO" id="GO:0006465">
    <property type="term" value="P:signal peptide processing"/>
    <property type="evidence" value="ECO:0007669"/>
    <property type="project" value="InterPro"/>
</dbReference>
<comment type="catalytic activity">
    <reaction evidence="1 8">
        <text>Cleavage of hydrophobic, N-terminal signal or leader sequences from secreted and periplasmic proteins.</text>
        <dbReference type="EC" id="3.4.21.89"/>
    </reaction>
</comment>